<comment type="caution">
    <text evidence="2">The sequence shown here is derived from an EMBL/GenBank/DDBJ whole genome shotgun (WGS) entry which is preliminary data.</text>
</comment>
<dbReference type="EMBL" id="LNFP01000705">
    <property type="protein sequence ID" value="KUF90193.1"/>
    <property type="molecule type" value="Genomic_DNA"/>
</dbReference>
<protein>
    <submittedName>
        <fullName evidence="2">Minor histocompatibility antigen H13</fullName>
    </submittedName>
</protein>
<gene>
    <name evidence="2" type="ORF">AM588_10002571</name>
</gene>
<dbReference type="Proteomes" id="UP000054636">
    <property type="component" value="Unassembled WGS sequence"/>
</dbReference>
<evidence type="ECO:0000313" key="3">
    <source>
        <dbReference type="Proteomes" id="UP000054636"/>
    </source>
</evidence>
<organism evidence="2 3">
    <name type="scientific">Phytophthora nicotianae</name>
    <name type="common">Potato buckeye rot agent</name>
    <name type="synonym">Phytophthora parasitica</name>
    <dbReference type="NCBI Taxonomy" id="4792"/>
    <lineage>
        <taxon>Eukaryota</taxon>
        <taxon>Sar</taxon>
        <taxon>Stramenopiles</taxon>
        <taxon>Oomycota</taxon>
        <taxon>Peronosporomycetes</taxon>
        <taxon>Peronosporales</taxon>
        <taxon>Peronosporaceae</taxon>
        <taxon>Phytophthora</taxon>
    </lineage>
</organism>
<evidence type="ECO:0000313" key="2">
    <source>
        <dbReference type="EMBL" id="KUF90193.1"/>
    </source>
</evidence>
<evidence type="ECO:0000256" key="1">
    <source>
        <dbReference type="SAM" id="MobiDB-lite"/>
    </source>
</evidence>
<sequence length="152" mass="17255">MNPSMMATRNALPLSNPATLMYIHEKTATTDARTTTRTTDIALSKPRNSTRTRLSLKMKELFSSNKTERRNRTWPISQRGRAPSTGSLLRQEHSHRRDEAASRFEILKKDEVTVSSKKTKAEPASEEDEAERKRSTMAQLVGSHAFVQLGRR</sequence>
<name>A0A0W8D1F0_PHYNI</name>
<proteinExistence type="predicted"/>
<reference evidence="2 3" key="1">
    <citation type="submission" date="2015-11" db="EMBL/GenBank/DDBJ databases">
        <title>Genomes and virulence difference between two physiological races of Phytophthora nicotianae.</title>
        <authorList>
            <person name="Liu H."/>
            <person name="Ma X."/>
            <person name="Yu H."/>
            <person name="Fang D."/>
            <person name="Li Y."/>
            <person name="Wang X."/>
            <person name="Wang W."/>
            <person name="Dong Y."/>
            <person name="Xiao B."/>
        </authorList>
    </citation>
    <scope>NUCLEOTIDE SEQUENCE [LARGE SCALE GENOMIC DNA]</scope>
    <source>
        <strain evidence="3">race 1</strain>
    </source>
</reference>
<feature type="region of interest" description="Disordered" evidence="1">
    <location>
        <begin position="64"/>
        <end position="152"/>
    </location>
</feature>
<feature type="compositionally biased region" description="Basic and acidic residues" evidence="1">
    <location>
        <begin position="90"/>
        <end position="112"/>
    </location>
</feature>
<accession>A0A0W8D1F0</accession>
<dbReference type="AlphaFoldDB" id="A0A0W8D1F0"/>